<dbReference type="SUPFAM" id="SSF53850">
    <property type="entry name" value="Periplasmic binding protein-like II"/>
    <property type="match status" value="1"/>
</dbReference>
<evidence type="ECO:0000313" key="7">
    <source>
        <dbReference type="Proteomes" id="UP001198182"/>
    </source>
</evidence>
<dbReference type="GO" id="GO:0003700">
    <property type="term" value="F:DNA-binding transcription factor activity"/>
    <property type="evidence" value="ECO:0007669"/>
    <property type="project" value="InterPro"/>
</dbReference>
<dbReference type="Gene3D" id="3.40.190.290">
    <property type="match status" value="1"/>
</dbReference>
<dbReference type="AlphaFoldDB" id="A0AAE3EBQ5"/>
<dbReference type="InterPro" id="IPR036388">
    <property type="entry name" value="WH-like_DNA-bd_sf"/>
</dbReference>
<sequence>MTEDEMRYITTVGRMGSMSKAAEEMYITRSALSRCIKKVEEELDTPLFKRVPSGIVPTQAGEIYIRYAEKFLTEIRKMKSEIYEISKEYSGTVCVGATYSIVASVLSHALSWLQETYPNIHCVIYDYNVRILEEHLQCGKIDFLLCHYPEQQSVGLRYLPLANETLYLVMARSCYNRISEERPDVFDQIPWDELQSLPFYLTQSYYRDRQLIDLALKDMNLEPVHVQELCSYYSIFGLVENDLGVTIAPSVNCQPFLQNEKLVFIKIPWNNQAVDALYAVVQEGLPLSPSAQIVLDACTREFFSMNHE</sequence>
<dbReference type="Pfam" id="PF00126">
    <property type="entry name" value="HTH_1"/>
    <property type="match status" value="1"/>
</dbReference>
<dbReference type="InterPro" id="IPR050950">
    <property type="entry name" value="HTH-type_LysR_regulators"/>
</dbReference>
<evidence type="ECO:0000256" key="2">
    <source>
        <dbReference type="ARBA" id="ARBA00023015"/>
    </source>
</evidence>
<evidence type="ECO:0000256" key="3">
    <source>
        <dbReference type="ARBA" id="ARBA00023125"/>
    </source>
</evidence>
<dbReference type="PROSITE" id="PS50931">
    <property type="entry name" value="HTH_LYSR"/>
    <property type="match status" value="1"/>
</dbReference>
<dbReference type="PANTHER" id="PTHR30419">
    <property type="entry name" value="HTH-TYPE TRANSCRIPTIONAL REGULATOR YBHD"/>
    <property type="match status" value="1"/>
</dbReference>
<comment type="similarity">
    <text evidence="1">Belongs to the LysR transcriptional regulatory family.</text>
</comment>
<dbReference type="InterPro" id="IPR000847">
    <property type="entry name" value="LysR_HTH_N"/>
</dbReference>
<dbReference type="Gene3D" id="1.10.10.10">
    <property type="entry name" value="Winged helix-like DNA-binding domain superfamily/Winged helix DNA-binding domain"/>
    <property type="match status" value="1"/>
</dbReference>
<evidence type="ECO:0000256" key="1">
    <source>
        <dbReference type="ARBA" id="ARBA00009437"/>
    </source>
</evidence>
<dbReference type="Pfam" id="PF03466">
    <property type="entry name" value="LysR_substrate"/>
    <property type="match status" value="1"/>
</dbReference>
<dbReference type="GO" id="GO:0003677">
    <property type="term" value="F:DNA binding"/>
    <property type="evidence" value="ECO:0007669"/>
    <property type="project" value="UniProtKB-KW"/>
</dbReference>
<reference evidence="6" key="1">
    <citation type="submission" date="2021-10" db="EMBL/GenBank/DDBJ databases">
        <title>Anaerobic single-cell dispensing facilitates the cultivation of human gut bacteria.</title>
        <authorList>
            <person name="Afrizal A."/>
        </authorList>
    </citation>
    <scope>NUCLEOTIDE SEQUENCE</scope>
    <source>
        <strain evidence="6">CLA-AA-H215</strain>
    </source>
</reference>
<protein>
    <submittedName>
        <fullName evidence="6">LysR family transcriptional regulator</fullName>
    </submittedName>
</protein>
<feature type="domain" description="HTH lysR-type" evidence="5">
    <location>
        <begin position="1"/>
        <end position="58"/>
    </location>
</feature>
<proteinExistence type="inferred from homology"/>
<dbReference type="FunFam" id="1.10.10.10:FF:000001">
    <property type="entry name" value="LysR family transcriptional regulator"/>
    <property type="match status" value="1"/>
</dbReference>
<keyword evidence="4" id="KW-0804">Transcription</keyword>
<dbReference type="CDD" id="cd05466">
    <property type="entry name" value="PBP2_LTTR_substrate"/>
    <property type="match status" value="1"/>
</dbReference>
<dbReference type="SUPFAM" id="SSF46785">
    <property type="entry name" value="Winged helix' DNA-binding domain"/>
    <property type="match status" value="1"/>
</dbReference>
<keyword evidence="2" id="KW-0805">Transcription regulation</keyword>
<dbReference type="InterPro" id="IPR036390">
    <property type="entry name" value="WH_DNA-bd_sf"/>
</dbReference>
<keyword evidence="7" id="KW-1185">Reference proteome</keyword>
<name>A0AAE3EBQ5_9FIRM</name>
<dbReference type="GO" id="GO:0005829">
    <property type="term" value="C:cytosol"/>
    <property type="evidence" value="ECO:0007669"/>
    <property type="project" value="TreeGrafter"/>
</dbReference>
<evidence type="ECO:0000313" key="6">
    <source>
        <dbReference type="EMBL" id="MCC2232082.1"/>
    </source>
</evidence>
<organism evidence="6 7">
    <name type="scientific">Hominifimenecus microfluidus</name>
    <dbReference type="NCBI Taxonomy" id="2885348"/>
    <lineage>
        <taxon>Bacteria</taxon>
        <taxon>Bacillati</taxon>
        <taxon>Bacillota</taxon>
        <taxon>Clostridia</taxon>
        <taxon>Lachnospirales</taxon>
        <taxon>Lachnospiraceae</taxon>
        <taxon>Hominifimenecus</taxon>
    </lineage>
</organism>
<evidence type="ECO:0000259" key="5">
    <source>
        <dbReference type="PROSITE" id="PS50931"/>
    </source>
</evidence>
<comment type="caution">
    <text evidence="6">The sequence shown here is derived from an EMBL/GenBank/DDBJ whole genome shotgun (WGS) entry which is preliminary data.</text>
</comment>
<gene>
    <name evidence="6" type="ORF">LKD81_13930</name>
</gene>
<dbReference type="Proteomes" id="UP001198182">
    <property type="component" value="Unassembled WGS sequence"/>
</dbReference>
<dbReference type="EMBL" id="JAJEQR010000050">
    <property type="protein sequence ID" value="MCC2232082.1"/>
    <property type="molecule type" value="Genomic_DNA"/>
</dbReference>
<evidence type="ECO:0000256" key="4">
    <source>
        <dbReference type="ARBA" id="ARBA00023163"/>
    </source>
</evidence>
<dbReference type="InterPro" id="IPR005119">
    <property type="entry name" value="LysR_subst-bd"/>
</dbReference>
<dbReference type="RefSeq" id="WP_308454568.1">
    <property type="nucleotide sequence ID" value="NZ_JAJEQR010000050.1"/>
</dbReference>
<keyword evidence="3" id="KW-0238">DNA-binding</keyword>
<accession>A0AAE3EBQ5</accession>